<comment type="similarity">
    <text evidence="1">Belongs to the cytidylate kinase family. Type 1 subfamily.</text>
</comment>
<gene>
    <name evidence="10" type="ORF">PLO_614</name>
</gene>
<geneLocation type="plastid" evidence="10"/>
<keyword evidence="6" id="KW-0067">ATP-binding</keyword>
<name>A0A2H4ZQ21_9EUKA</name>
<dbReference type="EMBL" id="MG264610">
    <property type="protein sequence ID" value="AUG32599.1"/>
    <property type="molecule type" value="Genomic_DNA"/>
</dbReference>
<dbReference type="Gene3D" id="3.40.50.300">
    <property type="entry name" value="P-loop containing nucleotide triphosphate hydrolases"/>
    <property type="match status" value="1"/>
</dbReference>
<dbReference type="GO" id="GO:0005524">
    <property type="term" value="F:ATP binding"/>
    <property type="evidence" value="ECO:0007669"/>
    <property type="project" value="UniProtKB-KW"/>
</dbReference>
<evidence type="ECO:0000256" key="7">
    <source>
        <dbReference type="ARBA" id="ARBA00047615"/>
    </source>
</evidence>
<evidence type="ECO:0000313" key="10">
    <source>
        <dbReference type="EMBL" id="AUG32599.1"/>
    </source>
</evidence>
<evidence type="ECO:0000256" key="6">
    <source>
        <dbReference type="ARBA" id="ARBA00022840"/>
    </source>
</evidence>
<dbReference type="HAMAP" id="MF_00238">
    <property type="entry name" value="Cytidyl_kinase_type1"/>
    <property type="match status" value="1"/>
</dbReference>
<dbReference type="EC" id="2.7.4.25" evidence="2"/>
<dbReference type="AlphaFoldDB" id="A0A2H4ZQ21"/>
<sequence>MFCMSRQPIIAIDGPAGAGKSTVTRAFAKYLGLLYLDTGAMYRAVTWLIQHKGINPTDEELIRPLLNNLDLKLHLTANYEQQVSINGYAVTDVIRSPEVTAHVPSVAAHRCVRNSLTLQQQKVGKDGGLVAEGRDIGTTVFPYADLKIFLTATSKERAQRRASDLRARGFKELSLADLENQIIERDKMDYARIIAPLTQSSNAVVVVTDNLNCQQVIQVLIDLFQDQFL</sequence>
<comment type="catalytic activity">
    <reaction evidence="7">
        <text>dCMP + ATP = dCDP + ADP</text>
        <dbReference type="Rhea" id="RHEA:25094"/>
        <dbReference type="ChEBI" id="CHEBI:30616"/>
        <dbReference type="ChEBI" id="CHEBI:57566"/>
        <dbReference type="ChEBI" id="CHEBI:58593"/>
        <dbReference type="ChEBI" id="CHEBI:456216"/>
        <dbReference type="EC" id="2.7.4.25"/>
    </reaction>
</comment>
<proteinExistence type="inferred from homology"/>
<dbReference type="InterPro" id="IPR003136">
    <property type="entry name" value="Cytidylate_kin"/>
</dbReference>
<keyword evidence="5" id="KW-0418">Kinase</keyword>
<protein>
    <recommendedName>
        <fullName evidence="2">(d)CMP kinase</fullName>
        <ecNumber evidence="2">2.7.4.25</ecNumber>
    </recommendedName>
</protein>
<accession>A0A2H4ZQ21</accession>
<organism evidence="10">
    <name type="scientific">Paulinella longichromatophora</name>
    <dbReference type="NCBI Taxonomy" id="1708747"/>
    <lineage>
        <taxon>Eukaryota</taxon>
        <taxon>Sar</taxon>
        <taxon>Rhizaria</taxon>
        <taxon>Cercozoa</taxon>
        <taxon>Imbricatea</taxon>
        <taxon>Silicofilosea</taxon>
        <taxon>Euglyphida</taxon>
        <taxon>Paulinellidae</taxon>
        <taxon>Paulinella</taxon>
    </lineage>
</organism>
<evidence type="ECO:0000256" key="8">
    <source>
        <dbReference type="ARBA" id="ARBA00048478"/>
    </source>
</evidence>
<dbReference type="InterPro" id="IPR011994">
    <property type="entry name" value="Cytidylate_kinase_dom"/>
</dbReference>
<dbReference type="GO" id="GO:0005829">
    <property type="term" value="C:cytosol"/>
    <property type="evidence" value="ECO:0007669"/>
    <property type="project" value="TreeGrafter"/>
</dbReference>
<evidence type="ECO:0000256" key="1">
    <source>
        <dbReference type="ARBA" id="ARBA00009427"/>
    </source>
</evidence>
<dbReference type="SUPFAM" id="SSF52540">
    <property type="entry name" value="P-loop containing nucleoside triphosphate hydrolases"/>
    <property type="match status" value="1"/>
</dbReference>
<dbReference type="InterPro" id="IPR027417">
    <property type="entry name" value="P-loop_NTPase"/>
</dbReference>
<evidence type="ECO:0000259" key="9">
    <source>
        <dbReference type="Pfam" id="PF02224"/>
    </source>
</evidence>
<evidence type="ECO:0000256" key="2">
    <source>
        <dbReference type="ARBA" id="ARBA00012906"/>
    </source>
</evidence>
<comment type="catalytic activity">
    <reaction evidence="8">
        <text>CMP + ATP = CDP + ADP</text>
        <dbReference type="Rhea" id="RHEA:11600"/>
        <dbReference type="ChEBI" id="CHEBI:30616"/>
        <dbReference type="ChEBI" id="CHEBI:58069"/>
        <dbReference type="ChEBI" id="CHEBI:60377"/>
        <dbReference type="ChEBI" id="CHEBI:456216"/>
        <dbReference type="EC" id="2.7.4.25"/>
    </reaction>
</comment>
<reference evidence="10" key="1">
    <citation type="submission" date="2017-10" db="EMBL/GenBank/DDBJ databases">
        <title>Paulinella longichromatophora chromatophore genome.</title>
        <authorList>
            <person name="Lhee D."/>
            <person name="Yoon H.S."/>
        </authorList>
    </citation>
    <scope>NUCLEOTIDE SEQUENCE</scope>
</reference>
<evidence type="ECO:0000256" key="4">
    <source>
        <dbReference type="ARBA" id="ARBA00022741"/>
    </source>
</evidence>
<evidence type="ECO:0000256" key="5">
    <source>
        <dbReference type="ARBA" id="ARBA00022777"/>
    </source>
</evidence>
<dbReference type="NCBIfam" id="TIGR00017">
    <property type="entry name" value="cmk"/>
    <property type="match status" value="1"/>
</dbReference>
<keyword evidence="4" id="KW-0547">Nucleotide-binding</keyword>
<evidence type="ECO:0000256" key="3">
    <source>
        <dbReference type="ARBA" id="ARBA00022679"/>
    </source>
</evidence>
<dbReference type="GO" id="GO:0015949">
    <property type="term" value="P:nucleobase-containing small molecule interconversion"/>
    <property type="evidence" value="ECO:0007669"/>
    <property type="project" value="TreeGrafter"/>
</dbReference>
<dbReference type="GO" id="GO:0036431">
    <property type="term" value="F:dCMP kinase activity"/>
    <property type="evidence" value="ECO:0007669"/>
    <property type="project" value="InterPro"/>
</dbReference>
<dbReference type="PANTHER" id="PTHR21299:SF2">
    <property type="entry name" value="CYTIDYLATE KINASE"/>
    <property type="match status" value="1"/>
</dbReference>
<dbReference type="CDD" id="cd02020">
    <property type="entry name" value="CMPK"/>
    <property type="match status" value="1"/>
</dbReference>
<dbReference type="CDD" id="cd02019">
    <property type="entry name" value="NK"/>
    <property type="match status" value="1"/>
</dbReference>
<feature type="domain" description="Cytidylate kinase" evidence="9">
    <location>
        <begin position="10"/>
        <end position="225"/>
    </location>
</feature>
<dbReference type="Pfam" id="PF02224">
    <property type="entry name" value="Cytidylate_kin"/>
    <property type="match status" value="1"/>
</dbReference>
<keyword evidence="3" id="KW-0808">Transferase</keyword>
<dbReference type="PANTHER" id="PTHR21299">
    <property type="entry name" value="CYTIDYLATE KINASE/PANTOATE-BETA-ALANINE LIGASE"/>
    <property type="match status" value="1"/>
</dbReference>
<keyword evidence="10" id="KW-0934">Plastid</keyword>